<accession>A0AAE8MTB4</accession>
<proteinExistence type="inferred from homology"/>
<dbReference type="AlphaFoldDB" id="A0AAE8MTB4"/>
<dbReference type="PANTHER" id="PTHR43976:SF16">
    <property type="entry name" value="SHORT-CHAIN DEHYDROGENASE_REDUCTASE FAMILY PROTEIN"/>
    <property type="match status" value="1"/>
</dbReference>
<evidence type="ECO:0000313" key="5">
    <source>
        <dbReference type="Proteomes" id="UP001187682"/>
    </source>
</evidence>
<evidence type="ECO:0000256" key="1">
    <source>
        <dbReference type="ARBA" id="ARBA00006484"/>
    </source>
</evidence>
<dbReference type="PRINTS" id="PR00081">
    <property type="entry name" value="GDHRDH"/>
</dbReference>
<dbReference type="EMBL" id="ONZQ02000002">
    <property type="protein sequence ID" value="SPN99261.1"/>
    <property type="molecule type" value="Genomic_DNA"/>
</dbReference>
<keyword evidence="2" id="KW-0560">Oxidoreductase</keyword>
<evidence type="ECO:0000256" key="3">
    <source>
        <dbReference type="RuleBase" id="RU000363"/>
    </source>
</evidence>
<comment type="similarity">
    <text evidence="1 3">Belongs to the short-chain dehydrogenases/reductases (SDR) family.</text>
</comment>
<dbReference type="InterPro" id="IPR036291">
    <property type="entry name" value="NAD(P)-bd_dom_sf"/>
</dbReference>
<dbReference type="PRINTS" id="PR00080">
    <property type="entry name" value="SDRFAMILY"/>
</dbReference>
<keyword evidence="5" id="KW-1185">Reference proteome</keyword>
<dbReference type="PANTHER" id="PTHR43976">
    <property type="entry name" value="SHORT CHAIN DEHYDROGENASE"/>
    <property type="match status" value="1"/>
</dbReference>
<dbReference type="CDD" id="cd05374">
    <property type="entry name" value="17beta-HSD-like_SDR_c"/>
    <property type="match status" value="1"/>
</dbReference>
<reference evidence="4" key="1">
    <citation type="submission" date="2018-03" db="EMBL/GenBank/DDBJ databases">
        <authorList>
            <person name="Guldener U."/>
        </authorList>
    </citation>
    <scope>NUCLEOTIDE SEQUENCE</scope>
</reference>
<dbReference type="InterPro" id="IPR002347">
    <property type="entry name" value="SDR_fam"/>
</dbReference>
<comment type="caution">
    <text evidence="4">The sequence shown here is derived from an EMBL/GenBank/DDBJ whole genome shotgun (WGS) entry which is preliminary data.</text>
</comment>
<dbReference type="Pfam" id="PF00106">
    <property type="entry name" value="adh_short"/>
    <property type="match status" value="1"/>
</dbReference>
<dbReference type="Gene3D" id="3.40.50.720">
    <property type="entry name" value="NAD(P)-binding Rossmann-like Domain"/>
    <property type="match status" value="1"/>
</dbReference>
<dbReference type="SUPFAM" id="SSF51735">
    <property type="entry name" value="NAD(P)-binding Rossmann-fold domains"/>
    <property type="match status" value="1"/>
</dbReference>
<sequence>MAKVWFVTGSSRGLGRAIVNAALNSGGSVIATARNIDTLISLVEEFAERFLPLQLDVTKDDDVINAVKAGSEKFGRIDVVVNNAGYANVDSIEDIKIEDFREQLDTNFMGAVYVTKAVLPLLRQQGSGHIFQVSTIGGRVGTPGLSAYQSAKWALTGFSTVLAQEVAPLGIKVTILEPGGIRTDFASSSMRIGEITDPYKQTVGAFVAVLGPFVGKEPSLPEKVADIVVNLSAAEDSPLRLLIGPDAADFASKAAQALDESDRKWLDVTASST</sequence>
<dbReference type="GO" id="GO:0016491">
    <property type="term" value="F:oxidoreductase activity"/>
    <property type="evidence" value="ECO:0007669"/>
    <property type="project" value="UniProtKB-KW"/>
</dbReference>
<organism evidence="4 5">
    <name type="scientific">Cephalotrichum gorgonifer</name>
    <dbReference type="NCBI Taxonomy" id="2041049"/>
    <lineage>
        <taxon>Eukaryota</taxon>
        <taxon>Fungi</taxon>
        <taxon>Dikarya</taxon>
        <taxon>Ascomycota</taxon>
        <taxon>Pezizomycotina</taxon>
        <taxon>Sordariomycetes</taxon>
        <taxon>Hypocreomycetidae</taxon>
        <taxon>Microascales</taxon>
        <taxon>Microascaceae</taxon>
        <taxon>Cephalotrichum</taxon>
    </lineage>
</organism>
<evidence type="ECO:0000313" key="4">
    <source>
        <dbReference type="EMBL" id="SPN99261.1"/>
    </source>
</evidence>
<gene>
    <name evidence="4" type="ORF">DNG_02298</name>
</gene>
<dbReference type="Proteomes" id="UP001187682">
    <property type="component" value="Unassembled WGS sequence"/>
</dbReference>
<protein>
    <submittedName>
        <fullName evidence="4">Probable Acetoin(Diacetyl) reductase</fullName>
    </submittedName>
</protein>
<evidence type="ECO:0000256" key="2">
    <source>
        <dbReference type="ARBA" id="ARBA00023002"/>
    </source>
</evidence>
<name>A0AAE8MTB4_9PEZI</name>
<dbReference type="InterPro" id="IPR051911">
    <property type="entry name" value="SDR_oxidoreductase"/>
</dbReference>